<evidence type="ECO:0000313" key="2">
    <source>
        <dbReference type="EMBL" id="KAF2239945.1"/>
    </source>
</evidence>
<feature type="region of interest" description="Disordered" evidence="1">
    <location>
        <begin position="278"/>
        <end position="320"/>
    </location>
</feature>
<feature type="region of interest" description="Disordered" evidence="1">
    <location>
        <begin position="63"/>
        <end position="113"/>
    </location>
</feature>
<keyword evidence="3" id="KW-1185">Reference proteome</keyword>
<organism evidence="2 3">
    <name type="scientific">Viridothelium virens</name>
    <name type="common">Speckled blister lichen</name>
    <name type="synonym">Trypethelium virens</name>
    <dbReference type="NCBI Taxonomy" id="1048519"/>
    <lineage>
        <taxon>Eukaryota</taxon>
        <taxon>Fungi</taxon>
        <taxon>Dikarya</taxon>
        <taxon>Ascomycota</taxon>
        <taxon>Pezizomycotina</taxon>
        <taxon>Dothideomycetes</taxon>
        <taxon>Dothideomycetes incertae sedis</taxon>
        <taxon>Trypetheliales</taxon>
        <taxon>Trypetheliaceae</taxon>
        <taxon>Viridothelium</taxon>
    </lineage>
</organism>
<dbReference type="SUPFAM" id="SSF50630">
    <property type="entry name" value="Acid proteases"/>
    <property type="match status" value="1"/>
</dbReference>
<accession>A0A6A6HPB6</accession>
<dbReference type="AlphaFoldDB" id="A0A6A6HPB6"/>
<reference evidence="2" key="1">
    <citation type="journal article" date="2020" name="Stud. Mycol.">
        <title>101 Dothideomycetes genomes: a test case for predicting lifestyles and emergence of pathogens.</title>
        <authorList>
            <person name="Haridas S."/>
            <person name="Albert R."/>
            <person name="Binder M."/>
            <person name="Bloem J."/>
            <person name="Labutti K."/>
            <person name="Salamov A."/>
            <person name="Andreopoulos B."/>
            <person name="Baker S."/>
            <person name="Barry K."/>
            <person name="Bills G."/>
            <person name="Bluhm B."/>
            <person name="Cannon C."/>
            <person name="Castanera R."/>
            <person name="Culley D."/>
            <person name="Daum C."/>
            <person name="Ezra D."/>
            <person name="Gonzalez J."/>
            <person name="Henrissat B."/>
            <person name="Kuo A."/>
            <person name="Liang C."/>
            <person name="Lipzen A."/>
            <person name="Lutzoni F."/>
            <person name="Magnuson J."/>
            <person name="Mondo S."/>
            <person name="Nolan M."/>
            <person name="Ohm R."/>
            <person name="Pangilinan J."/>
            <person name="Park H.-J."/>
            <person name="Ramirez L."/>
            <person name="Alfaro M."/>
            <person name="Sun H."/>
            <person name="Tritt A."/>
            <person name="Yoshinaga Y."/>
            <person name="Zwiers L.-H."/>
            <person name="Turgeon B."/>
            <person name="Goodwin S."/>
            <person name="Spatafora J."/>
            <person name="Crous P."/>
            <person name="Grigoriev I."/>
        </authorList>
    </citation>
    <scope>NUCLEOTIDE SEQUENCE</scope>
    <source>
        <strain evidence="2">Tuck. ex Michener</strain>
    </source>
</reference>
<feature type="compositionally biased region" description="Low complexity" evidence="1">
    <location>
        <begin position="288"/>
        <end position="320"/>
    </location>
</feature>
<feature type="compositionally biased region" description="Basic and acidic residues" evidence="1">
    <location>
        <begin position="93"/>
        <end position="108"/>
    </location>
</feature>
<proteinExistence type="predicted"/>
<sequence length="320" mass="35745">MSDDKMGPAQGSPTGAPRLALDEDIFKRLHHARQGHLAFQYMTTGHVPYEVFENPWPLKDSVATPVNAPSGSLPQPAINAPVQRDQEQGESTEEGHDQNAADTQDRKVTRPNVLYGQTMKKRTGKPHGVRVKVDSGSDVNLISYHLVKECGFRSSRVSEFIIGIGGHRTELKKLVKIPLAGQSKKTEHVDFYEAPEESPFDDLLVGRPFEETFGDPYAFFWDRPLEKDSLVAVQERLKVCLNLSWNVNAVGVEKIANLVHQEEERDEIENNRAQHQTKVLELERKRNQQAQQRGSSGQQVRGGRTSSASASSTGNSRRQT</sequence>
<dbReference type="EMBL" id="ML991771">
    <property type="protein sequence ID" value="KAF2239945.1"/>
    <property type="molecule type" value="Genomic_DNA"/>
</dbReference>
<name>A0A6A6HPB6_VIRVR</name>
<dbReference type="Gene3D" id="2.40.70.10">
    <property type="entry name" value="Acid Proteases"/>
    <property type="match status" value="1"/>
</dbReference>
<dbReference type="InterPro" id="IPR021109">
    <property type="entry name" value="Peptidase_aspartic_dom_sf"/>
</dbReference>
<gene>
    <name evidence="2" type="ORF">EV356DRAFT_4955</name>
</gene>
<dbReference type="CDD" id="cd00303">
    <property type="entry name" value="retropepsin_like"/>
    <property type="match status" value="1"/>
</dbReference>
<dbReference type="Proteomes" id="UP000800092">
    <property type="component" value="Unassembled WGS sequence"/>
</dbReference>
<evidence type="ECO:0000313" key="3">
    <source>
        <dbReference type="Proteomes" id="UP000800092"/>
    </source>
</evidence>
<protein>
    <submittedName>
        <fullName evidence="2">Uncharacterized protein</fullName>
    </submittedName>
</protein>
<evidence type="ECO:0000256" key="1">
    <source>
        <dbReference type="SAM" id="MobiDB-lite"/>
    </source>
</evidence>